<dbReference type="Proteomes" id="UP001607151">
    <property type="component" value="Unassembled WGS sequence"/>
</dbReference>
<evidence type="ECO:0000256" key="1">
    <source>
        <dbReference type="ARBA" id="ARBA00004141"/>
    </source>
</evidence>
<accession>A0ABW7ITF2</accession>
<reference evidence="6 7" key="1">
    <citation type="submission" date="2024-10" db="EMBL/GenBank/DDBJ databases">
        <authorList>
            <person name="Yibar A."/>
            <person name="Saticioglu I.B."/>
            <person name="Duman M."/>
            <person name="Ajmi N."/>
            <person name="Gurler F."/>
            <person name="Ay H."/>
            <person name="Onuk E."/>
            <person name="Guler S."/>
            <person name="Romalde J.L."/>
        </authorList>
    </citation>
    <scope>NUCLEOTIDE SEQUENCE [LARGE SCALE GENOMIC DNA]</scope>
    <source>
        <strain evidence="6 7">14-MA-B</strain>
    </source>
</reference>
<keyword evidence="4 5" id="KW-0472">Membrane</keyword>
<feature type="transmembrane region" description="Helical" evidence="5">
    <location>
        <begin position="169"/>
        <end position="188"/>
    </location>
</feature>
<evidence type="ECO:0000256" key="5">
    <source>
        <dbReference type="SAM" id="Phobius"/>
    </source>
</evidence>
<name>A0ABW7ITF2_9VIBR</name>
<dbReference type="InterPro" id="IPR052556">
    <property type="entry name" value="PolySynth_Transporter"/>
</dbReference>
<proteinExistence type="predicted"/>
<feature type="transmembrane region" description="Helical" evidence="5">
    <location>
        <begin position="323"/>
        <end position="346"/>
    </location>
</feature>
<dbReference type="Pfam" id="PF01943">
    <property type="entry name" value="Polysacc_synt"/>
    <property type="match status" value="1"/>
</dbReference>
<comment type="caution">
    <text evidence="6">The sequence shown here is derived from an EMBL/GenBank/DDBJ whole genome shotgun (WGS) entry which is preliminary data.</text>
</comment>
<organism evidence="6 7">
    <name type="scientific">Vibrio rumoiensis</name>
    <dbReference type="NCBI Taxonomy" id="76258"/>
    <lineage>
        <taxon>Bacteria</taxon>
        <taxon>Pseudomonadati</taxon>
        <taxon>Pseudomonadota</taxon>
        <taxon>Gammaproteobacteria</taxon>
        <taxon>Vibrionales</taxon>
        <taxon>Vibrionaceae</taxon>
        <taxon>Vibrio</taxon>
    </lineage>
</organism>
<evidence type="ECO:0000313" key="6">
    <source>
        <dbReference type="EMBL" id="MFH0264234.1"/>
    </source>
</evidence>
<evidence type="ECO:0000256" key="3">
    <source>
        <dbReference type="ARBA" id="ARBA00022989"/>
    </source>
</evidence>
<dbReference type="EMBL" id="JBIHSN010000002">
    <property type="protein sequence ID" value="MFH0264234.1"/>
    <property type="molecule type" value="Genomic_DNA"/>
</dbReference>
<keyword evidence="7" id="KW-1185">Reference proteome</keyword>
<dbReference type="RefSeq" id="WP_394607154.1">
    <property type="nucleotide sequence ID" value="NZ_JBIHSN010000002.1"/>
</dbReference>
<dbReference type="CDD" id="cd13128">
    <property type="entry name" value="MATE_Wzx_like"/>
    <property type="match status" value="1"/>
</dbReference>
<feature type="transmembrane region" description="Helical" evidence="5">
    <location>
        <begin position="291"/>
        <end position="311"/>
    </location>
</feature>
<comment type="subcellular location">
    <subcellularLocation>
        <location evidence="1">Membrane</location>
        <topology evidence="1">Multi-pass membrane protein</topology>
    </subcellularLocation>
</comment>
<feature type="transmembrane region" description="Helical" evidence="5">
    <location>
        <begin position="109"/>
        <end position="131"/>
    </location>
</feature>
<evidence type="ECO:0000256" key="4">
    <source>
        <dbReference type="ARBA" id="ARBA00023136"/>
    </source>
</evidence>
<dbReference type="PANTHER" id="PTHR43424">
    <property type="entry name" value="LOCUS PUTATIVE PROTEIN 1-RELATED"/>
    <property type="match status" value="1"/>
</dbReference>
<feature type="transmembrane region" description="Helical" evidence="5">
    <location>
        <begin position="143"/>
        <end position="163"/>
    </location>
</feature>
<feature type="transmembrane region" description="Helical" evidence="5">
    <location>
        <begin position="358"/>
        <end position="378"/>
    </location>
</feature>
<feature type="transmembrane region" description="Helical" evidence="5">
    <location>
        <begin position="246"/>
        <end position="270"/>
    </location>
</feature>
<feature type="transmembrane region" description="Helical" evidence="5">
    <location>
        <begin position="216"/>
        <end position="240"/>
    </location>
</feature>
<feature type="transmembrane region" description="Helical" evidence="5">
    <location>
        <begin position="384"/>
        <end position="405"/>
    </location>
</feature>
<keyword evidence="3 5" id="KW-1133">Transmembrane helix</keyword>
<gene>
    <name evidence="6" type="ORF">ACGRQ9_01595</name>
</gene>
<sequence length="436" mass="49567">MKLFKNTNWLISERVISLFGGLLSNIYIARILGPEEFGKLNYLVATVILLQPLMKLGLHSIITRELCEHPTKHSEIIKTTFSIRMCTSILTFFGAIVSLYLIGFLENEMVLLFTILMIGQLFSPFEVYNYWFECNVNAKPVTISRTLSTLSFAVTKIIIVYLYKSLTALVIIVSIEFIMGYLVVYFCFKKYNVNSLQVATTKTSWKYALKLVKQSYWLVFSALAAAIYMKIDQVMLGYILTKSDVAIYSVAVKFSEMAYFIPVAIVTSLFPSIIKSKNEDSVLSYHNKLKFVMGGLFWLAFIGAVICTFISEKLITITYGDQYLESALLLNIHIWASLFVFVRALLSKWILTEKLYKFSLYTQGVGALTNIVLNTMWIPTYGAVGAAWATLFSVAMSSWLSLFLANKTRHMGYLMTVSPIYFIVKCLKNVVLTRIK</sequence>
<dbReference type="PANTHER" id="PTHR43424:SF1">
    <property type="entry name" value="LOCUS PUTATIVE PROTEIN 1-RELATED"/>
    <property type="match status" value="1"/>
</dbReference>
<feature type="transmembrane region" description="Helical" evidence="5">
    <location>
        <begin position="83"/>
        <end position="103"/>
    </location>
</feature>
<evidence type="ECO:0000313" key="7">
    <source>
        <dbReference type="Proteomes" id="UP001607151"/>
    </source>
</evidence>
<evidence type="ECO:0000256" key="2">
    <source>
        <dbReference type="ARBA" id="ARBA00022692"/>
    </source>
</evidence>
<keyword evidence="2 5" id="KW-0812">Transmembrane</keyword>
<protein>
    <submittedName>
        <fullName evidence="6">Flippase</fullName>
    </submittedName>
</protein>
<dbReference type="InterPro" id="IPR002797">
    <property type="entry name" value="Polysacc_synth"/>
</dbReference>